<dbReference type="OMA" id="ARPHPWS"/>
<evidence type="ECO:0000256" key="1">
    <source>
        <dbReference type="ARBA" id="ARBA00001973"/>
    </source>
</evidence>
<accession>A0A1M2VTI3</accession>
<feature type="compositionally biased region" description="Basic residues" evidence="12">
    <location>
        <begin position="414"/>
        <end position="430"/>
    </location>
</feature>
<feature type="compositionally biased region" description="Low complexity" evidence="12">
    <location>
        <begin position="381"/>
        <end position="401"/>
    </location>
</feature>
<keyword evidence="9" id="KW-1015">Disulfide bond</keyword>
<evidence type="ECO:0000256" key="9">
    <source>
        <dbReference type="ARBA" id="ARBA00023157"/>
    </source>
</evidence>
<sequence>MFPSLLTSVAFVAALASGASAHVAFWHPSMYGFNVTDQTFSYDNRPQVPLYNMPFSQWWFHGHIDYPPNDGDFLTLDAGGTVNTILSCDKGATEFYNSSQGGDVGYGSDSPCVGAPTSAFHTTGIDDVKGCALAIAYKSDVHDVQPDDFTIFSVNHTCVWYQNTAFSVPNLPACPEGGCHCAWFWIHSIDSGAEQIYMNAFKCKVTGDVGTQPLGKPALPRRCGPDPDNGLPDARPENCTINAKLPMYWYQQDGNNMFEDTYHAPYYNDLYGFHDGAQNDIFADGIIASLAGSANTYTAPSSTYTPTQATTTAQAPPATTTAQAPPATTQSSEAPASPPTTHVDPTTAAPTTSTPEPTTVLPSTTIPTEAPTSIDIAPVVTSEASTSTEAITSSESAATSSRRCKVRPTESAQAKKRNHARHLSGLHHAH</sequence>
<comment type="cofactor">
    <cofactor evidence="1">
        <name>Cu(2+)</name>
        <dbReference type="ChEBI" id="CHEBI:29036"/>
    </cofactor>
</comment>
<evidence type="ECO:0000313" key="15">
    <source>
        <dbReference type="Proteomes" id="UP000184267"/>
    </source>
</evidence>
<name>A0A1M2VTI3_TRAPU</name>
<keyword evidence="6" id="KW-0560">Oxidoreductase</keyword>
<evidence type="ECO:0000256" key="11">
    <source>
        <dbReference type="ARBA" id="ARBA00046340"/>
    </source>
</evidence>
<keyword evidence="8" id="KW-0503">Monooxygenase</keyword>
<keyword evidence="4" id="KW-0479">Metal-binding</keyword>
<organism evidence="14 15">
    <name type="scientific">Trametes pubescens</name>
    <name type="common">White-rot fungus</name>
    <dbReference type="NCBI Taxonomy" id="154538"/>
    <lineage>
        <taxon>Eukaryota</taxon>
        <taxon>Fungi</taxon>
        <taxon>Dikarya</taxon>
        <taxon>Basidiomycota</taxon>
        <taxon>Agaricomycotina</taxon>
        <taxon>Agaricomycetes</taxon>
        <taxon>Polyporales</taxon>
        <taxon>Polyporaceae</taxon>
        <taxon>Trametes</taxon>
    </lineage>
</organism>
<keyword evidence="7" id="KW-0186">Copper</keyword>
<dbReference type="OrthoDB" id="2019572at2759"/>
<keyword evidence="15" id="KW-1185">Reference proteome</keyword>
<evidence type="ECO:0000256" key="10">
    <source>
        <dbReference type="ARBA" id="ARBA00023180"/>
    </source>
</evidence>
<evidence type="ECO:0000256" key="2">
    <source>
        <dbReference type="ARBA" id="ARBA00004613"/>
    </source>
</evidence>
<feature type="signal peptide" evidence="13">
    <location>
        <begin position="1"/>
        <end position="21"/>
    </location>
</feature>
<evidence type="ECO:0000313" key="14">
    <source>
        <dbReference type="EMBL" id="OJT10915.1"/>
    </source>
</evidence>
<keyword evidence="5 13" id="KW-0732">Signal</keyword>
<keyword evidence="3" id="KW-0964">Secreted</keyword>
<evidence type="ECO:0000256" key="13">
    <source>
        <dbReference type="SAM" id="SignalP"/>
    </source>
</evidence>
<comment type="similarity">
    <text evidence="11">Belongs to the polysaccharide monooxygenase AA14 family.</text>
</comment>
<dbReference type="STRING" id="154538.A0A1M2VTI3"/>
<feature type="compositionally biased region" description="Low complexity" evidence="12">
    <location>
        <begin position="299"/>
        <end position="332"/>
    </location>
</feature>
<comment type="caution">
    <text evidence="14">The sequence shown here is derived from an EMBL/GenBank/DDBJ whole genome shotgun (WGS) entry which is preliminary data.</text>
</comment>
<dbReference type="EMBL" id="MNAD01000708">
    <property type="protein sequence ID" value="OJT10915.1"/>
    <property type="molecule type" value="Genomic_DNA"/>
</dbReference>
<evidence type="ECO:0000256" key="8">
    <source>
        <dbReference type="ARBA" id="ARBA00023033"/>
    </source>
</evidence>
<dbReference type="GO" id="GO:0005576">
    <property type="term" value="C:extracellular region"/>
    <property type="evidence" value="ECO:0007669"/>
    <property type="project" value="UniProtKB-SubCell"/>
</dbReference>
<evidence type="ECO:0000256" key="6">
    <source>
        <dbReference type="ARBA" id="ARBA00023002"/>
    </source>
</evidence>
<gene>
    <name evidence="14" type="ORF">TRAPUB_12571</name>
</gene>
<proteinExistence type="inferred from homology"/>
<comment type="subcellular location">
    <subcellularLocation>
        <location evidence="2">Secreted</location>
    </subcellularLocation>
</comment>
<protein>
    <submittedName>
        <fullName evidence="14">Uncharacterized protein</fullName>
    </submittedName>
</protein>
<dbReference type="InterPro" id="IPR054497">
    <property type="entry name" value="LPMO_AA14"/>
</dbReference>
<dbReference type="Proteomes" id="UP000184267">
    <property type="component" value="Unassembled WGS sequence"/>
</dbReference>
<dbReference type="Pfam" id="PF22810">
    <property type="entry name" value="LPMO_AA14"/>
    <property type="match status" value="1"/>
</dbReference>
<dbReference type="AlphaFoldDB" id="A0A1M2VTI3"/>
<evidence type="ECO:0000256" key="7">
    <source>
        <dbReference type="ARBA" id="ARBA00023008"/>
    </source>
</evidence>
<evidence type="ECO:0000256" key="4">
    <source>
        <dbReference type="ARBA" id="ARBA00022723"/>
    </source>
</evidence>
<reference evidence="14 15" key="1">
    <citation type="submission" date="2016-10" db="EMBL/GenBank/DDBJ databases">
        <title>Genome sequence of the basidiomycete white-rot fungus Trametes pubescens.</title>
        <authorList>
            <person name="Makela M.R."/>
            <person name="Granchi Z."/>
            <person name="Peng M."/>
            <person name="De Vries R.P."/>
            <person name="Grigoriev I."/>
            <person name="Riley R."/>
            <person name="Hilden K."/>
        </authorList>
    </citation>
    <scope>NUCLEOTIDE SEQUENCE [LARGE SCALE GENOMIC DNA]</scope>
    <source>
        <strain evidence="14 15">FBCC735</strain>
    </source>
</reference>
<feature type="compositionally biased region" description="Low complexity" evidence="12">
    <location>
        <begin position="345"/>
        <end position="365"/>
    </location>
</feature>
<keyword evidence="10" id="KW-0325">Glycoprotein</keyword>
<dbReference type="GO" id="GO:0046872">
    <property type="term" value="F:metal ion binding"/>
    <property type="evidence" value="ECO:0007669"/>
    <property type="project" value="UniProtKB-KW"/>
</dbReference>
<evidence type="ECO:0000256" key="3">
    <source>
        <dbReference type="ARBA" id="ARBA00022525"/>
    </source>
</evidence>
<feature type="region of interest" description="Disordered" evidence="12">
    <location>
        <begin position="299"/>
        <end position="430"/>
    </location>
</feature>
<feature type="chain" id="PRO_5013177269" evidence="13">
    <location>
        <begin position="22"/>
        <end position="430"/>
    </location>
</feature>
<dbReference type="GO" id="GO:0004497">
    <property type="term" value="F:monooxygenase activity"/>
    <property type="evidence" value="ECO:0007669"/>
    <property type="project" value="UniProtKB-KW"/>
</dbReference>
<evidence type="ECO:0000256" key="5">
    <source>
        <dbReference type="ARBA" id="ARBA00022729"/>
    </source>
</evidence>
<evidence type="ECO:0000256" key="12">
    <source>
        <dbReference type="SAM" id="MobiDB-lite"/>
    </source>
</evidence>